<evidence type="ECO:0000259" key="13">
    <source>
        <dbReference type="Pfam" id="PF17243"/>
    </source>
</evidence>
<sequence length="567" mass="63818">MNIRLLPLFAIAISLMASVARADVDIDIEGLDGIAQDNVETYLAAIAPEERDGSYRFIARVEKDVRKALQAVGFYQPKITTRMDEDATLEVKVDPGKPVRLAQVDVVFNGEANMDDDFHALIAQGPQPGARLNHSDYETLKSQIQSLAVKKGYFDGRFTQTRLEVAPDRQQAFIRLHFASGKRYHFGAIRYQGAQIQLQRLDTLRDFSPGELYRVSVLGEFNQALANTGWFASALVQADMEEADDNEVPIKVTLTPEARNKFETGIGYSTDIGPRFKFNWRKPWYNSRGHSITTSLAISEPEQTLTSTYKVPLEDVSREYYQVQLGLQNTDQRDTSSLEVSTSVSRHWLYDTGWQRSVSLRWLYENYTQGQDEDIVSVVLPGINFTRTRARGGLMPHWGDKQSITLEAADPVWLSDISLVRLQGRSAWIRSLNKNHRGLLRVDGGALISEEFSEAPPSLRFFAGGDNSIRGYAYETVSPRDDSGQLSGARYMLTGTLEYQYRLGGNWWWALFTDGGDAWTSHLSWKRAAGTGIRWSSPVGPIRLDVAHGFDNDDDDFRVHLTLGPEL</sequence>
<accession>A0ABX3KCV5</accession>
<dbReference type="Proteomes" id="UP000189410">
    <property type="component" value="Unassembled WGS sequence"/>
</dbReference>
<evidence type="ECO:0000259" key="12">
    <source>
        <dbReference type="Pfam" id="PF01103"/>
    </source>
</evidence>
<comment type="similarity">
    <text evidence="2">Belongs to the TamA family.</text>
</comment>
<dbReference type="InterPro" id="IPR035243">
    <property type="entry name" value="TamA_POTRA_Dom_1"/>
</dbReference>
<keyword evidence="6 11" id="KW-0732">Signal</keyword>
<keyword evidence="8" id="KW-0998">Cell outer membrane</keyword>
<evidence type="ECO:0000256" key="3">
    <source>
        <dbReference type="ARBA" id="ARBA00015419"/>
    </source>
</evidence>
<feature type="chain" id="PRO_5046050820" description="Translocation and assembly module subunit TamA" evidence="11">
    <location>
        <begin position="23"/>
        <end position="567"/>
    </location>
</feature>
<evidence type="ECO:0000256" key="5">
    <source>
        <dbReference type="ARBA" id="ARBA00022692"/>
    </source>
</evidence>
<reference evidence="14 15" key="1">
    <citation type="journal article" date="2017" name="Genome Announc.">
        <title>Draft Genome Sequences of Salinivibrio proteolyticus, Salinivibrio sharmensis, Salinivibrio siamensis, Salinivibrio costicola subsp. alcaliphilus, Salinivibrio costicola subsp. vallismortis, and 29 New Isolates Belonging to the Genus Salinivibrio.</title>
        <authorList>
            <person name="Lopez-Hermoso C."/>
            <person name="de la Haba R.R."/>
            <person name="Sanchez-Porro C."/>
            <person name="Bayliss S.C."/>
            <person name="Feil E.J."/>
            <person name="Ventosa A."/>
        </authorList>
    </citation>
    <scope>NUCLEOTIDE SEQUENCE [LARGE SCALE GENOMIC DNA]</scope>
    <source>
        <strain evidence="14 15">JCM 14472</strain>
    </source>
</reference>
<dbReference type="InterPro" id="IPR000184">
    <property type="entry name" value="Bac_surfAg_D15"/>
</dbReference>
<keyword evidence="15" id="KW-1185">Reference proteome</keyword>
<gene>
    <name evidence="14" type="ORF">BZG73_04000</name>
</gene>
<dbReference type="Gene3D" id="3.10.20.310">
    <property type="entry name" value="membrane protein fhac"/>
    <property type="match status" value="3"/>
</dbReference>
<keyword evidence="4" id="KW-1134">Transmembrane beta strand</keyword>
<keyword evidence="7" id="KW-0472">Membrane</keyword>
<evidence type="ECO:0000256" key="1">
    <source>
        <dbReference type="ARBA" id="ARBA00004442"/>
    </source>
</evidence>
<comment type="subcellular location">
    <subcellularLocation>
        <location evidence="1">Cell outer membrane</location>
    </subcellularLocation>
</comment>
<evidence type="ECO:0000256" key="7">
    <source>
        <dbReference type="ARBA" id="ARBA00023136"/>
    </source>
</evidence>
<evidence type="ECO:0000256" key="10">
    <source>
        <dbReference type="ARBA" id="ARBA00093548"/>
    </source>
</evidence>
<name>A0ABX3KCV5_9GAMM</name>
<dbReference type="Pfam" id="PF01103">
    <property type="entry name" value="Omp85"/>
    <property type="match status" value="1"/>
</dbReference>
<dbReference type="InterPro" id="IPR039910">
    <property type="entry name" value="D15-like"/>
</dbReference>
<evidence type="ECO:0000256" key="9">
    <source>
        <dbReference type="ARBA" id="ARBA00033063"/>
    </source>
</evidence>
<dbReference type="RefSeq" id="WP_235606014.1">
    <property type="nucleotide sequence ID" value="NZ_MUFB01000005.1"/>
</dbReference>
<evidence type="ECO:0000256" key="11">
    <source>
        <dbReference type="SAM" id="SignalP"/>
    </source>
</evidence>
<dbReference type="Pfam" id="PF17243">
    <property type="entry name" value="POTRA_TamA_1"/>
    <property type="match status" value="1"/>
</dbReference>
<dbReference type="EMBL" id="MUFB01000005">
    <property type="protein sequence ID" value="OOE86705.1"/>
    <property type="molecule type" value="Genomic_DNA"/>
</dbReference>
<evidence type="ECO:0000256" key="8">
    <source>
        <dbReference type="ARBA" id="ARBA00023237"/>
    </source>
</evidence>
<dbReference type="PANTHER" id="PTHR12815">
    <property type="entry name" value="SORTING AND ASSEMBLY MACHINERY SAMM50 PROTEIN FAMILY MEMBER"/>
    <property type="match status" value="1"/>
</dbReference>
<keyword evidence="5" id="KW-0812">Transmembrane</keyword>
<feature type="signal peptide" evidence="11">
    <location>
        <begin position="1"/>
        <end position="22"/>
    </location>
</feature>
<evidence type="ECO:0000313" key="14">
    <source>
        <dbReference type="EMBL" id="OOE86705.1"/>
    </source>
</evidence>
<dbReference type="Gene3D" id="2.40.160.50">
    <property type="entry name" value="membrane protein fhac: a member of the omp85/tpsb transporter family"/>
    <property type="match status" value="1"/>
</dbReference>
<evidence type="ECO:0000256" key="4">
    <source>
        <dbReference type="ARBA" id="ARBA00022452"/>
    </source>
</evidence>
<evidence type="ECO:0000256" key="6">
    <source>
        <dbReference type="ARBA" id="ARBA00022729"/>
    </source>
</evidence>
<organism evidence="14 15">
    <name type="scientific">Salinivibrio siamensis</name>
    <dbReference type="NCBI Taxonomy" id="414286"/>
    <lineage>
        <taxon>Bacteria</taxon>
        <taxon>Pseudomonadati</taxon>
        <taxon>Pseudomonadota</taxon>
        <taxon>Gammaproteobacteria</taxon>
        <taxon>Vibrionales</taxon>
        <taxon>Vibrionaceae</taxon>
        <taxon>Salinivibrio</taxon>
    </lineage>
</organism>
<protein>
    <recommendedName>
        <fullName evidence="3">Translocation and assembly module subunit TamA</fullName>
    </recommendedName>
    <alternativeName>
        <fullName evidence="9">Autotransporter assembly factor TamA</fullName>
    </alternativeName>
</protein>
<comment type="caution">
    <text evidence="14">The sequence shown here is derived from an EMBL/GenBank/DDBJ whole genome shotgun (WGS) entry which is preliminary data.</text>
</comment>
<feature type="domain" description="TamA POTRA" evidence="13">
    <location>
        <begin position="25"/>
        <end position="95"/>
    </location>
</feature>
<evidence type="ECO:0000256" key="2">
    <source>
        <dbReference type="ARBA" id="ARBA00010248"/>
    </source>
</evidence>
<dbReference type="PANTHER" id="PTHR12815:SF47">
    <property type="entry name" value="TRANSLOCATION AND ASSEMBLY MODULE SUBUNIT TAMA"/>
    <property type="match status" value="1"/>
</dbReference>
<evidence type="ECO:0000313" key="15">
    <source>
        <dbReference type="Proteomes" id="UP000189410"/>
    </source>
</evidence>
<comment type="subunit">
    <text evidence="10">Interacts with TamB to form the translocation and assembly module (TAM).</text>
</comment>
<proteinExistence type="inferred from homology"/>
<feature type="domain" description="Bacterial surface antigen (D15)" evidence="12">
    <location>
        <begin position="261"/>
        <end position="564"/>
    </location>
</feature>